<dbReference type="Pfam" id="PF03265">
    <property type="entry name" value="DNase_II"/>
    <property type="match status" value="1"/>
</dbReference>
<keyword evidence="2" id="KW-0378">Hydrolase</keyword>
<proteinExistence type="inferred from homology"/>
<evidence type="ECO:0000256" key="3">
    <source>
        <dbReference type="SAM" id="SignalP"/>
    </source>
</evidence>
<dbReference type="AlphaFoldDB" id="A0A9K3D964"/>
<keyword evidence="3" id="KW-0732">Signal</keyword>
<accession>A0A9K3D964</accession>
<name>A0A9K3D964_9EUKA</name>
<reference evidence="4 5" key="1">
    <citation type="journal article" date="2018" name="PLoS ONE">
        <title>The draft genome of Kipferlia bialata reveals reductive genome evolution in fornicate parasites.</title>
        <authorList>
            <person name="Tanifuji G."/>
            <person name="Takabayashi S."/>
            <person name="Kume K."/>
            <person name="Takagi M."/>
            <person name="Nakayama T."/>
            <person name="Kamikawa R."/>
            <person name="Inagaki Y."/>
            <person name="Hashimoto T."/>
        </authorList>
    </citation>
    <scope>NUCLEOTIDE SEQUENCE [LARGE SCALE GENOMIC DNA]</scope>
    <source>
        <strain evidence="4">NY0173</strain>
    </source>
</reference>
<organism evidence="4 5">
    <name type="scientific">Kipferlia bialata</name>
    <dbReference type="NCBI Taxonomy" id="797122"/>
    <lineage>
        <taxon>Eukaryota</taxon>
        <taxon>Metamonada</taxon>
        <taxon>Carpediemonas-like organisms</taxon>
        <taxon>Kipferlia</taxon>
    </lineage>
</organism>
<protein>
    <submittedName>
        <fullName evidence="4">Deoxyribonuclease II</fullName>
    </submittedName>
</protein>
<evidence type="ECO:0000313" key="5">
    <source>
        <dbReference type="Proteomes" id="UP000265618"/>
    </source>
</evidence>
<comment type="caution">
    <text evidence="4">The sequence shown here is derived from an EMBL/GenBank/DDBJ whole genome shotgun (WGS) entry which is preliminary data.</text>
</comment>
<keyword evidence="5" id="KW-1185">Reference proteome</keyword>
<dbReference type="EMBL" id="BDIP01007335">
    <property type="protein sequence ID" value="GIQ91216.1"/>
    <property type="molecule type" value="Genomic_DNA"/>
</dbReference>
<dbReference type="OrthoDB" id="10261598at2759"/>
<dbReference type="PANTHER" id="PTHR10858">
    <property type="entry name" value="DEOXYRIBONUCLEASE II"/>
    <property type="match status" value="1"/>
</dbReference>
<dbReference type="GO" id="GO:0004531">
    <property type="term" value="F:deoxyribonuclease II activity"/>
    <property type="evidence" value="ECO:0007669"/>
    <property type="project" value="InterPro"/>
</dbReference>
<evidence type="ECO:0000256" key="1">
    <source>
        <dbReference type="ARBA" id="ARBA00007527"/>
    </source>
</evidence>
<dbReference type="Proteomes" id="UP000265618">
    <property type="component" value="Unassembled WGS sequence"/>
</dbReference>
<feature type="signal peptide" evidence="3">
    <location>
        <begin position="1"/>
        <end position="18"/>
    </location>
</feature>
<dbReference type="InterPro" id="IPR004947">
    <property type="entry name" value="DNase_II"/>
</dbReference>
<feature type="chain" id="PRO_5039915853" evidence="3">
    <location>
        <begin position="19"/>
        <end position="100"/>
    </location>
</feature>
<gene>
    <name evidence="4" type="ORF">KIPB_014367</name>
</gene>
<evidence type="ECO:0000256" key="2">
    <source>
        <dbReference type="ARBA" id="ARBA00022801"/>
    </source>
</evidence>
<comment type="similarity">
    <text evidence="1">Belongs to the DNase II family.</text>
</comment>
<evidence type="ECO:0000313" key="4">
    <source>
        <dbReference type="EMBL" id="GIQ91216.1"/>
    </source>
</evidence>
<dbReference type="PANTHER" id="PTHR10858:SF23">
    <property type="entry name" value="DEOXYRIBONUCLEASE II"/>
    <property type="match status" value="1"/>
</dbReference>
<sequence length="100" mass="10848">MRLNAFLLVAALLGLCIAERERHISSSTGGLHCLNESGAPVDWWVVLKYNLQSGASDAAIEDGYGYAYLDSVNSRHLMTSEGTLKDTDKGAVSLTMKMIQ</sequence>
<feature type="non-terminal residue" evidence="4">
    <location>
        <position position="1"/>
    </location>
</feature>